<accession>A0ACB7PGA4</accession>
<evidence type="ECO:0000313" key="2">
    <source>
        <dbReference type="Proteomes" id="UP000724584"/>
    </source>
</evidence>
<keyword evidence="2" id="KW-1185">Reference proteome</keyword>
<name>A0ACB7PGA4_9PEZI</name>
<dbReference type="EMBL" id="JAGIZQ010000003">
    <property type="protein sequence ID" value="KAH6637015.1"/>
    <property type="molecule type" value="Genomic_DNA"/>
</dbReference>
<proteinExistence type="predicted"/>
<gene>
    <name evidence="1" type="ORF">F5144DRAFT_203990</name>
</gene>
<comment type="caution">
    <text evidence="1">The sequence shown here is derived from an EMBL/GenBank/DDBJ whole genome shotgun (WGS) entry which is preliminary data.</text>
</comment>
<sequence length="289" mass="29723">MKATTLLTLLATVTGTTTAARLPQRATTRGNTQQQHPPYRLLHTLPNTTPGNARLLATSDESTQGGAILTLPPSSGGNTTTSPNTTTPLLTSISGTFRVPPARMPTSGPTANNPATLYAASFWIGVDSASASASADCGGGSLRAGVDIFWDGTLGGAQTPVAWFQGPGQVVVVGENFGGNVTCDGGAPAQRVRKVLPAVGGKGQKLCRREAAWVVEDFPLEGRPEFPVALADFGGVTFGAGVKLEDGSERDLAGAEVRDVRLAPQGGRLTSCEVVDGKKVKCARVVGEN</sequence>
<dbReference type="Proteomes" id="UP000724584">
    <property type="component" value="Unassembled WGS sequence"/>
</dbReference>
<protein>
    <submittedName>
        <fullName evidence="1">Concanavalin A-like lectin/glucanase domain-containing protein</fullName>
    </submittedName>
</protein>
<reference evidence="1 2" key="1">
    <citation type="journal article" date="2021" name="Nat. Commun.">
        <title>Genetic determinants of endophytism in the Arabidopsis root mycobiome.</title>
        <authorList>
            <person name="Mesny F."/>
            <person name="Miyauchi S."/>
            <person name="Thiergart T."/>
            <person name="Pickel B."/>
            <person name="Atanasova L."/>
            <person name="Karlsson M."/>
            <person name="Huettel B."/>
            <person name="Barry K.W."/>
            <person name="Haridas S."/>
            <person name="Chen C."/>
            <person name="Bauer D."/>
            <person name="Andreopoulos W."/>
            <person name="Pangilinan J."/>
            <person name="LaButti K."/>
            <person name="Riley R."/>
            <person name="Lipzen A."/>
            <person name="Clum A."/>
            <person name="Drula E."/>
            <person name="Henrissat B."/>
            <person name="Kohler A."/>
            <person name="Grigoriev I.V."/>
            <person name="Martin F.M."/>
            <person name="Hacquard S."/>
        </authorList>
    </citation>
    <scope>NUCLEOTIDE SEQUENCE [LARGE SCALE GENOMIC DNA]</scope>
    <source>
        <strain evidence="1 2">MPI-SDFR-AT-0079</strain>
    </source>
</reference>
<organism evidence="1 2">
    <name type="scientific">Chaetomium tenue</name>
    <dbReference type="NCBI Taxonomy" id="1854479"/>
    <lineage>
        <taxon>Eukaryota</taxon>
        <taxon>Fungi</taxon>
        <taxon>Dikarya</taxon>
        <taxon>Ascomycota</taxon>
        <taxon>Pezizomycotina</taxon>
        <taxon>Sordariomycetes</taxon>
        <taxon>Sordariomycetidae</taxon>
        <taxon>Sordariales</taxon>
        <taxon>Chaetomiaceae</taxon>
        <taxon>Chaetomium</taxon>
    </lineage>
</organism>
<evidence type="ECO:0000313" key="1">
    <source>
        <dbReference type="EMBL" id="KAH6637015.1"/>
    </source>
</evidence>